<dbReference type="PANTHER" id="PTHR48081">
    <property type="entry name" value="AB HYDROLASE SUPERFAMILY PROTEIN C4A8.06C"/>
    <property type="match status" value="1"/>
</dbReference>
<evidence type="ECO:0000256" key="2">
    <source>
        <dbReference type="SAM" id="MobiDB-lite"/>
    </source>
</evidence>
<dbReference type="InterPro" id="IPR029058">
    <property type="entry name" value="AB_hydrolase_fold"/>
</dbReference>
<dbReference type="InterPro" id="IPR013094">
    <property type="entry name" value="AB_hydrolase_3"/>
</dbReference>
<dbReference type="GO" id="GO:0006508">
    <property type="term" value="P:proteolysis"/>
    <property type="evidence" value="ECO:0007669"/>
    <property type="project" value="InterPro"/>
</dbReference>
<feature type="region of interest" description="Disordered" evidence="2">
    <location>
        <begin position="221"/>
        <end position="282"/>
    </location>
</feature>
<dbReference type="AlphaFoldDB" id="A0AAN6JLQ7"/>
<keyword evidence="1" id="KW-0378">Hydrolase</keyword>
<evidence type="ECO:0000313" key="6">
    <source>
        <dbReference type="Proteomes" id="UP001176521"/>
    </source>
</evidence>
<accession>A0AAN6JLQ7</accession>
<dbReference type="Proteomes" id="UP001176521">
    <property type="component" value="Unassembled WGS sequence"/>
</dbReference>
<proteinExistence type="predicted"/>
<dbReference type="GO" id="GO:0008236">
    <property type="term" value="F:serine-type peptidase activity"/>
    <property type="evidence" value="ECO:0007669"/>
    <property type="project" value="InterPro"/>
</dbReference>
<dbReference type="SUPFAM" id="SSF53474">
    <property type="entry name" value="alpha/beta-Hydrolases"/>
    <property type="match status" value="1"/>
</dbReference>
<keyword evidence="6" id="KW-1185">Reference proteome</keyword>
<protein>
    <recommendedName>
        <fullName evidence="7">Alpha/beta hydrolase fold-3 domain-containing protein</fullName>
    </recommendedName>
</protein>
<gene>
    <name evidence="5" type="ORF">OC842_002026</name>
</gene>
<comment type="caution">
    <text evidence="5">The sequence shown here is derived from an EMBL/GenBank/DDBJ whole genome shotgun (WGS) entry which is preliminary data.</text>
</comment>
<dbReference type="Pfam" id="PF00326">
    <property type="entry name" value="Peptidase_S9"/>
    <property type="match status" value="1"/>
</dbReference>
<dbReference type="EMBL" id="JAPDMQ010000078">
    <property type="protein sequence ID" value="KAK0536351.1"/>
    <property type="molecule type" value="Genomic_DNA"/>
</dbReference>
<feature type="domain" description="Peptidase S9 prolyl oligopeptidase catalytic" evidence="3">
    <location>
        <begin position="447"/>
        <end position="503"/>
    </location>
</feature>
<dbReference type="PANTHER" id="PTHR48081:SF3">
    <property type="entry name" value="ALPHA_BETA HYDROLASE FOLD-3 DOMAIN-CONTAINING PROTEIN"/>
    <property type="match status" value="1"/>
</dbReference>
<dbReference type="InterPro" id="IPR050300">
    <property type="entry name" value="GDXG_lipolytic_enzyme"/>
</dbReference>
<evidence type="ECO:0000256" key="1">
    <source>
        <dbReference type="ARBA" id="ARBA00022801"/>
    </source>
</evidence>
<dbReference type="Gene3D" id="3.40.50.1820">
    <property type="entry name" value="alpha/beta hydrolase"/>
    <property type="match status" value="2"/>
</dbReference>
<feature type="compositionally biased region" description="Low complexity" evidence="2">
    <location>
        <begin position="238"/>
        <end position="249"/>
    </location>
</feature>
<feature type="domain" description="Alpha/beta hydrolase fold-3" evidence="4">
    <location>
        <begin position="110"/>
        <end position="184"/>
    </location>
</feature>
<evidence type="ECO:0000259" key="4">
    <source>
        <dbReference type="Pfam" id="PF07859"/>
    </source>
</evidence>
<organism evidence="5 6">
    <name type="scientific">Tilletia horrida</name>
    <dbReference type="NCBI Taxonomy" id="155126"/>
    <lineage>
        <taxon>Eukaryota</taxon>
        <taxon>Fungi</taxon>
        <taxon>Dikarya</taxon>
        <taxon>Basidiomycota</taxon>
        <taxon>Ustilaginomycotina</taxon>
        <taxon>Exobasidiomycetes</taxon>
        <taxon>Tilletiales</taxon>
        <taxon>Tilletiaceae</taxon>
        <taxon>Tilletia</taxon>
    </lineage>
</organism>
<name>A0AAN6JLQ7_9BASI</name>
<evidence type="ECO:0000313" key="5">
    <source>
        <dbReference type="EMBL" id="KAK0536351.1"/>
    </source>
</evidence>
<sequence length="525" mass="55329">MFRVTSREYKNYSYTDKTGASVQRSISLDVYLPEGIDCWRNPLLRFSEPHKKPPLGFGGIVERGRVAPLVVWIHPGGFLAGTRKHIPPVSMLGAQARLRNATDPHPPCVTSPTLYPQHLQRAVENHRVVVVIPDYRLCPQVTMIESLTDIRDACEYAIGGALGDQVNTSTWALGGSSAGGWAALLLGLGLHVPNTIGSNSGSTSVTTSGPTQTADLLSEAGLGFPSSVSPPRRRNNTSGSSSGAAGSGSHMRGLDLGEASQGSSRGAQPADTEEGEPSVPTLSRLPRAVFAIYPITDVTREGGACYYEPLKPITWKPSVDAAVGEDGIIDSRKVGPFLVKPGQDLLGGDLTEAELASEEYAGASAVVTSSDPKNDPIRTQLFNYARQEGIYPSLVIPSNLPPERVSIPSLIRAATQASSSATAASASTSHASSSAAASSSTMTSSVSASSLSRALNLPPTFIAWGDADERVPPSQSVDTVKALKAVGAEVSTAIVEGKEHLFDFEQDAEIPGLWRWTVDKMSGLS</sequence>
<dbReference type="InterPro" id="IPR001375">
    <property type="entry name" value="Peptidase_S9_cat"/>
</dbReference>
<evidence type="ECO:0008006" key="7">
    <source>
        <dbReference type="Google" id="ProtNLM"/>
    </source>
</evidence>
<reference evidence="5" key="1">
    <citation type="journal article" date="2023" name="PhytoFront">
        <title>Draft Genome Resources of Seven Strains of Tilletia horrida, Causal Agent of Kernel Smut of Rice.</title>
        <authorList>
            <person name="Khanal S."/>
            <person name="Antony Babu S."/>
            <person name="Zhou X.G."/>
        </authorList>
    </citation>
    <scope>NUCLEOTIDE SEQUENCE</scope>
    <source>
        <strain evidence="5">TX3</strain>
    </source>
</reference>
<dbReference type="Pfam" id="PF07859">
    <property type="entry name" value="Abhydrolase_3"/>
    <property type="match status" value="1"/>
</dbReference>
<evidence type="ECO:0000259" key="3">
    <source>
        <dbReference type="Pfam" id="PF00326"/>
    </source>
</evidence>